<proteinExistence type="predicted"/>
<dbReference type="Proteomes" id="UP000078541">
    <property type="component" value="Unassembled WGS sequence"/>
</dbReference>
<dbReference type="AlphaFoldDB" id="A0A195FKK8"/>
<gene>
    <name evidence="1" type="ORF">ALC56_04777</name>
</gene>
<keyword evidence="2" id="KW-1185">Reference proteome</keyword>
<reference evidence="1 2" key="1">
    <citation type="submission" date="2016-03" db="EMBL/GenBank/DDBJ databases">
        <title>Trachymyrmex septentrionalis WGS genome.</title>
        <authorList>
            <person name="Nygaard S."/>
            <person name="Hu H."/>
            <person name="Boomsma J."/>
            <person name="Zhang G."/>
        </authorList>
    </citation>
    <scope>NUCLEOTIDE SEQUENCE [LARGE SCALE GENOMIC DNA]</scope>
    <source>
        <strain evidence="1">Tsep2-gDNA-1</strain>
        <tissue evidence="1">Whole body</tissue>
    </source>
</reference>
<evidence type="ECO:0000313" key="2">
    <source>
        <dbReference type="Proteomes" id="UP000078541"/>
    </source>
</evidence>
<name>A0A195FKK8_9HYME</name>
<evidence type="ECO:0000313" key="1">
    <source>
        <dbReference type="EMBL" id="KYN40886.1"/>
    </source>
</evidence>
<dbReference type="EMBL" id="KQ981512">
    <property type="protein sequence ID" value="KYN40886.1"/>
    <property type="molecule type" value="Genomic_DNA"/>
</dbReference>
<organism evidence="1 2">
    <name type="scientific">Trachymyrmex septentrionalis</name>
    <dbReference type="NCBI Taxonomy" id="34720"/>
    <lineage>
        <taxon>Eukaryota</taxon>
        <taxon>Metazoa</taxon>
        <taxon>Ecdysozoa</taxon>
        <taxon>Arthropoda</taxon>
        <taxon>Hexapoda</taxon>
        <taxon>Insecta</taxon>
        <taxon>Pterygota</taxon>
        <taxon>Neoptera</taxon>
        <taxon>Endopterygota</taxon>
        <taxon>Hymenoptera</taxon>
        <taxon>Apocrita</taxon>
        <taxon>Aculeata</taxon>
        <taxon>Formicoidea</taxon>
        <taxon>Formicidae</taxon>
        <taxon>Myrmicinae</taxon>
        <taxon>Trachymyrmex</taxon>
    </lineage>
</organism>
<sequence>MNPHISQRQISRKLNVFPATIQEALIHLTAVKYLSYLDLEMPQKRHIVRAYIAFMKRSKRMNNLPYIKSLMKIANQKYN</sequence>
<protein>
    <submittedName>
        <fullName evidence="1">Uncharacterized protein</fullName>
    </submittedName>
</protein>
<accession>A0A195FKK8</accession>